<dbReference type="Proteomes" id="UP000649739">
    <property type="component" value="Unassembled WGS sequence"/>
</dbReference>
<organism evidence="1 2">
    <name type="scientific">Pilimelia anulata</name>
    <dbReference type="NCBI Taxonomy" id="53371"/>
    <lineage>
        <taxon>Bacteria</taxon>
        <taxon>Bacillati</taxon>
        <taxon>Actinomycetota</taxon>
        <taxon>Actinomycetes</taxon>
        <taxon>Micromonosporales</taxon>
        <taxon>Micromonosporaceae</taxon>
        <taxon>Pilimelia</taxon>
    </lineage>
</organism>
<sequence>MRVTVESVLPARHVDAMFDLYVEAFAPLATKAVARHVLTRPEFAAEMADPRIEKYVAWDGDDRPVGLSTLALDLAAVPWVNPAHLAARYPEQHARGAIFYLGFTLVRHDLQGSRTYLELNNRAAIRSRAARAVVGIDVCAYNRARNLPRSFAMIGRRHGFGFGEVDQQRYFVLDPALAGRPDGVAVPRPVGGLSIVPLADRPELAAQVPEVLASRWPAFMLFGQAGHGVDVAEVIARCPRHQVLLVDGEDAVHGAGLSVPLRWDGTPADLPAGWDGAIARADAQWRAGDRPDAVCALSITLTPAVAGQGRSAEMIAALRAAAAGIGARAMIAPVRPILKEKYPLAPMDAYVNWRDEKGRVFDPWLRLHLDAGATLLGVAESSLSVTGTVAEWQEWTGRPLPVAGEYVIPGGLVPLRVDTASDVGRYSEPNVWVAHPING</sequence>
<reference evidence="1" key="2">
    <citation type="submission" date="2020-09" db="EMBL/GenBank/DDBJ databases">
        <authorList>
            <person name="Sun Q."/>
            <person name="Ohkuma M."/>
        </authorList>
    </citation>
    <scope>NUCLEOTIDE SEQUENCE</scope>
    <source>
        <strain evidence="1">JCM 3090</strain>
    </source>
</reference>
<keyword evidence="2" id="KW-1185">Reference proteome</keyword>
<accession>A0A8J3BF67</accession>
<comment type="caution">
    <text evidence="1">The sequence shown here is derived from an EMBL/GenBank/DDBJ whole genome shotgun (WGS) entry which is preliminary data.</text>
</comment>
<dbReference type="EMBL" id="BMQB01000009">
    <property type="protein sequence ID" value="GGK04400.1"/>
    <property type="molecule type" value="Genomic_DNA"/>
</dbReference>
<gene>
    <name evidence="1" type="ORF">GCM10010123_37930</name>
</gene>
<dbReference type="AlphaFoldDB" id="A0A8J3BF67"/>
<name>A0A8J3BF67_9ACTN</name>
<dbReference type="Gene3D" id="3.40.630.30">
    <property type="match status" value="1"/>
</dbReference>
<evidence type="ECO:0000313" key="1">
    <source>
        <dbReference type="EMBL" id="GGK04400.1"/>
    </source>
</evidence>
<proteinExistence type="predicted"/>
<dbReference type="RefSeq" id="WP_189171536.1">
    <property type="nucleotide sequence ID" value="NZ_BMQB01000009.1"/>
</dbReference>
<protein>
    <submittedName>
        <fullName evidence="1">Uncharacterized protein</fullName>
    </submittedName>
</protein>
<evidence type="ECO:0000313" key="2">
    <source>
        <dbReference type="Proteomes" id="UP000649739"/>
    </source>
</evidence>
<reference evidence="1" key="1">
    <citation type="journal article" date="2014" name="Int. J. Syst. Evol. Microbiol.">
        <title>Complete genome sequence of Corynebacterium casei LMG S-19264T (=DSM 44701T), isolated from a smear-ripened cheese.</title>
        <authorList>
            <consortium name="US DOE Joint Genome Institute (JGI-PGF)"/>
            <person name="Walter F."/>
            <person name="Albersmeier A."/>
            <person name="Kalinowski J."/>
            <person name="Ruckert C."/>
        </authorList>
    </citation>
    <scope>NUCLEOTIDE SEQUENCE</scope>
    <source>
        <strain evidence="1">JCM 3090</strain>
    </source>
</reference>